<dbReference type="InterPro" id="IPR036188">
    <property type="entry name" value="FAD/NAD-bd_sf"/>
</dbReference>
<feature type="domain" description="FAD/NAD(P)-binding" evidence="3">
    <location>
        <begin position="1"/>
        <end position="320"/>
    </location>
</feature>
<feature type="region of interest" description="Disordered" evidence="2">
    <location>
        <begin position="80"/>
        <end position="100"/>
    </location>
</feature>
<feature type="compositionally biased region" description="Low complexity" evidence="2">
    <location>
        <begin position="80"/>
        <end position="96"/>
    </location>
</feature>
<dbReference type="Proteomes" id="UP001301731">
    <property type="component" value="Chromosome"/>
</dbReference>
<organism evidence="4 5">
    <name type="scientific">Streptomyces solicathayae</name>
    <dbReference type="NCBI Taxonomy" id="3081768"/>
    <lineage>
        <taxon>Bacteria</taxon>
        <taxon>Bacillati</taxon>
        <taxon>Actinomycetota</taxon>
        <taxon>Actinomycetes</taxon>
        <taxon>Kitasatosporales</taxon>
        <taxon>Streptomycetaceae</taxon>
        <taxon>Streptomyces</taxon>
    </lineage>
</organism>
<dbReference type="InterPro" id="IPR023753">
    <property type="entry name" value="FAD/NAD-binding_dom"/>
</dbReference>
<dbReference type="Gene3D" id="3.50.50.60">
    <property type="entry name" value="FAD/NAD(P)-binding domain"/>
    <property type="match status" value="2"/>
</dbReference>
<protein>
    <submittedName>
        <fullName evidence="4">FAD-dependent oxidoreductase</fullName>
    </submittedName>
</protein>
<dbReference type="EMBL" id="CP137573">
    <property type="protein sequence ID" value="WOX26838.1"/>
    <property type="molecule type" value="Genomic_DNA"/>
</dbReference>
<dbReference type="Pfam" id="PF07992">
    <property type="entry name" value="Pyr_redox_2"/>
    <property type="match status" value="1"/>
</dbReference>
<dbReference type="InterPro" id="IPR051691">
    <property type="entry name" value="Metab_Enz_Cyan_OpOx_G3PDH"/>
</dbReference>
<evidence type="ECO:0000313" key="4">
    <source>
        <dbReference type="EMBL" id="WOX26838.1"/>
    </source>
</evidence>
<proteinExistence type="predicted"/>
<dbReference type="RefSeq" id="WP_318110137.1">
    <property type="nucleotide sequence ID" value="NZ_CP137573.1"/>
</dbReference>
<evidence type="ECO:0000259" key="3">
    <source>
        <dbReference type="Pfam" id="PF07992"/>
    </source>
</evidence>
<dbReference type="PANTHER" id="PTHR42949">
    <property type="entry name" value="ANAEROBIC GLYCEROL-3-PHOSPHATE DEHYDROGENASE SUBUNIT B"/>
    <property type="match status" value="1"/>
</dbReference>
<gene>
    <name evidence="4" type="ORF">R2D22_33510</name>
</gene>
<keyword evidence="1" id="KW-0560">Oxidoreductase</keyword>
<dbReference type="SUPFAM" id="SSF51905">
    <property type="entry name" value="FAD/NAD(P)-binding domain"/>
    <property type="match status" value="1"/>
</dbReference>
<reference evidence="4 5" key="1">
    <citation type="submission" date="2023-10" db="EMBL/GenBank/DDBJ databases">
        <title>The genome sequence of Streptomyces sp. HUAS YS2.</title>
        <authorList>
            <person name="Mo P."/>
        </authorList>
    </citation>
    <scope>NUCLEOTIDE SEQUENCE [LARGE SCALE GENOMIC DNA]</scope>
    <source>
        <strain evidence="4 5">HUAS YS2</strain>
    </source>
</reference>
<accession>A0ABZ0M593</accession>
<sequence length="425" mass="44135">MIVGAGPAGLTAAATLAAAGAGRVEVLERDPAPGGVPRHCAHGGFGAALLPWRPLDGPEYARNLADAAVRAGASIRTGVTATGWPAEGPGPAAWEPGRPEERVASPAESLTLDVTGPGGLERITARAVLLATGARERPRSARLVPGARAAGVLTAGELQQSVNLYRMRGDAIGRRAVVVGAGPVAPHAARTLRDAGLEVVARVTEGQPPSTYRRGLTTDRVPVPLLAWTTVTGLVGQGRITGVTVRHRGGRTGTLACDTVVFTDDWIPHHELARAGGVALDPATRGPVADGAFRTSVPGVFAAGNVLRGIESAAVAAREGRDAAYAVLRHLAGAPWPSRTVPLVVEPPLLWVSPNRIDAPLARRPFLLRPAEPLGLPVLVAVQDGRLLLRTRRLTALDPSRSVRIAPHWAHAVDPEGGPVVLRTR</sequence>
<keyword evidence="5" id="KW-1185">Reference proteome</keyword>
<name>A0ABZ0M593_9ACTN</name>
<evidence type="ECO:0000256" key="1">
    <source>
        <dbReference type="ARBA" id="ARBA00023002"/>
    </source>
</evidence>
<evidence type="ECO:0000313" key="5">
    <source>
        <dbReference type="Proteomes" id="UP001301731"/>
    </source>
</evidence>
<dbReference type="PRINTS" id="PR00368">
    <property type="entry name" value="FADPNR"/>
</dbReference>
<evidence type="ECO:0000256" key="2">
    <source>
        <dbReference type="SAM" id="MobiDB-lite"/>
    </source>
</evidence>
<dbReference type="PANTHER" id="PTHR42949:SF3">
    <property type="entry name" value="ANAEROBIC GLYCEROL-3-PHOSPHATE DEHYDROGENASE SUBUNIT B"/>
    <property type="match status" value="1"/>
</dbReference>